<dbReference type="AlphaFoldDB" id="A0A0B3S7D3"/>
<dbReference type="PATRIC" id="fig|1515334.3.peg.2636"/>
<evidence type="ECO:0000256" key="1">
    <source>
        <dbReference type="SAM" id="Phobius"/>
    </source>
</evidence>
<dbReference type="EMBL" id="JSUQ01000010">
    <property type="protein sequence ID" value="KHQ52586.1"/>
    <property type="molecule type" value="Genomic_DNA"/>
</dbReference>
<comment type="caution">
    <text evidence="2">The sequence shown here is derived from an EMBL/GenBank/DDBJ whole genome shotgun (WGS) entry which is preliminary data.</text>
</comment>
<accession>A0A0B3S7D3</accession>
<gene>
    <name evidence="2" type="ORF">OA50_02619</name>
</gene>
<name>A0A0B3S7D3_9RHOB</name>
<keyword evidence="3" id="KW-1185">Reference proteome</keyword>
<evidence type="ECO:0000313" key="2">
    <source>
        <dbReference type="EMBL" id="KHQ52586.1"/>
    </source>
</evidence>
<feature type="transmembrane region" description="Helical" evidence="1">
    <location>
        <begin position="12"/>
        <end position="38"/>
    </location>
</feature>
<evidence type="ECO:0000313" key="3">
    <source>
        <dbReference type="Proteomes" id="UP000030960"/>
    </source>
</evidence>
<dbReference type="STRING" id="561184.SAMN05216376_108228"/>
<protein>
    <submittedName>
        <fullName evidence="2">Uncharacterized protein</fullName>
    </submittedName>
</protein>
<reference evidence="2 3" key="1">
    <citation type="submission" date="2014-10" db="EMBL/GenBank/DDBJ databases">
        <title>Genome sequence of Ponticoccus sp. strain UMTAT08 isolated from clonal culture of toxic dinoflagellate Alexandrium tamiyavanichii.</title>
        <authorList>
            <person name="Gan H.Y."/>
            <person name="Muhd D.-D."/>
            <person name="Mohd Noor M.E."/>
            <person name="Yeong Y.S."/>
            <person name="Usup G."/>
        </authorList>
    </citation>
    <scope>NUCLEOTIDE SEQUENCE [LARGE SCALE GENOMIC DNA]</scope>
    <source>
        <strain evidence="2 3">UMTAT08</strain>
    </source>
</reference>
<dbReference type="RefSeq" id="WP_139022605.1">
    <property type="nucleotide sequence ID" value="NZ_JSUQ01000010.1"/>
</dbReference>
<proteinExistence type="predicted"/>
<keyword evidence="1" id="KW-1133">Transmembrane helix</keyword>
<keyword evidence="1" id="KW-0472">Membrane</keyword>
<dbReference type="Proteomes" id="UP000030960">
    <property type="component" value="Unassembled WGS sequence"/>
</dbReference>
<organism evidence="2 3">
    <name type="scientific">Mameliella alba</name>
    <dbReference type="NCBI Taxonomy" id="561184"/>
    <lineage>
        <taxon>Bacteria</taxon>
        <taxon>Pseudomonadati</taxon>
        <taxon>Pseudomonadota</taxon>
        <taxon>Alphaproteobacteria</taxon>
        <taxon>Rhodobacterales</taxon>
        <taxon>Roseobacteraceae</taxon>
        <taxon>Mameliella</taxon>
    </lineage>
</organism>
<sequence length="79" mass="8473">MTKRTRPRGTTIVAGVFGLLVLTIVTAMIGAALASWLIPGDSGRDGQLGFVLLLPVLWLWKKFLEYCGIVFPGPDGDGK</sequence>
<keyword evidence="1" id="KW-0812">Transmembrane</keyword>